<comment type="function">
    <text evidence="1">Acts as a defensive agent. Recognizes blood group fucosylated oligosaccharides including A, B, H and Lewis B-type antigens. Does not recognize Lewis A antigen and has low affinity for monovalent haptens.</text>
</comment>
<evidence type="ECO:0000256" key="6">
    <source>
        <dbReference type="ARBA" id="ARBA00022837"/>
    </source>
</evidence>
<dbReference type="GO" id="GO:0001868">
    <property type="term" value="P:regulation of complement activation, lectin pathway"/>
    <property type="evidence" value="ECO:0007669"/>
    <property type="project" value="UniProtKB-ARBA"/>
</dbReference>
<protein>
    <submittedName>
        <fullName evidence="11">Fucolectin-like</fullName>
    </submittedName>
</protein>
<evidence type="ECO:0000259" key="9">
    <source>
        <dbReference type="SMART" id="SM00607"/>
    </source>
</evidence>
<evidence type="ECO:0000256" key="8">
    <source>
        <dbReference type="SAM" id="SignalP"/>
    </source>
</evidence>
<dbReference type="InterPro" id="IPR006585">
    <property type="entry name" value="FTP1"/>
</dbReference>
<dbReference type="KEGG" id="cvn:111110158"/>
<comment type="similarity">
    <text evidence="2">Belongs to the fucolectin family.</text>
</comment>
<evidence type="ECO:0000256" key="5">
    <source>
        <dbReference type="ARBA" id="ARBA00022734"/>
    </source>
</evidence>
<keyword evidence="5" id="KW-0430">Lectin</keyword>
<evidence type="ECO:0000256" key="3">
    <source>
        <dbReference type="ARBA" id="ARBA00011233"/>
    </source>
</evidence>
<keyword evidence="4" id="KW-0479">Metal-binding</keyword>
<evidence type="ECO:0000256" key="7">
    <source>
        <dbReference type="ARBA" id="ARBA00023157"/>
    </source>
</evidence>
<keyword evidence="10" id="KW-1185">Reference proteome</keyword>
<dbReference type="Proteomes" id="UP000694844">
    <property type="component" value="Chromosome 8"/>
</dbReference>
<dbReference type="GeneID" id="111110158"/>
<dbReference type="Pfam" id="PF22633">
    <property type="entry name" value="F5_F8_type_C_2"/>
    <property type="match status" value="1"/>
</dbReference>
<proteinExistence type="inferred from homology"/>
<evidence type="ECO:0000256" key="2">
    <source>
        <dbReference type="ARBA" id="ARBA00010147"/>
    </source>
</evidence>
<keyword evidence="7" id="KW-1015">Disulfide bond</keyword>
<gene>
    <name evidence="11" type="primary">LOC111110158</name>
</gene>
<reference evidence="11" key="1">
    <citation type="submission" date="2025-08" db="UniProtKB">
        <authorList>
            <consortium name="RefSeq"/>
        </authorList>
    </citation>
    <scope>IDENTIFICATION</scope>
    <source>
        <tissue evidence="11">Whole sample</tissue>
    </source>
</reference>
<keyword evidence="8" id="KW-0732">Signal</keyword>
<comment type="subunit">
    <text evidence="3">Homotrimer.</text>
</comment>
<feature type="domain" description="Fucolectin tachylectin-4 pentraxin-1" evidence="9">
    <location>
        <begin position="27"/>
        <end position="167"/>
    </location>
</feature>
<evidence type="ECO:0000256" key="1">
    <source>
        <dbReference type="ARBA" id="ARBA00002219"/>
    </source>
</evidence>
<dbReference type="SMART" id="SM00607">
    <property type="entry name" value="FTP"/>
    <property type="match status" value="1"/>
</dbReference>
<evidence type="ECO:0000313" key="11">
    <source>
        <dbReference type="RefSeq" id="XP_022302255.1"/>
    </source>
</evidence>
<feature type="signal peptide" evidence="8">
    <location>
        <begin position="1"/>
        <end position="22"/>
    </location>
</feature>
<dbReference type="PANTHER" id="PTHR45713:SF6">
    <property type="entry name" value="F5_8 TYPE C DOMAIN-CONTAINING PROTEIN"/>
    <property type="match status" value="1"/>
</dbReference>
<dbReference type="PANTHER" id="PTHR45713">
    <property type="entry name" value="FTP DOMAIN-CONTAINING PROTEIN"/>
    <property type="match status" value="1"/>
</dbReference>
<organism evidence="10 11">
    <name type="scientific">Crassostrea virginica</name>
    <name type="common">Eastern oyster</name>
    <dbReference type="NCBI Taxonomy" id="6565"/>
    <lineage>
        <taxon>Eukaryota</taxon>
        <taxon>Metazoa</taxon>
        <taxon>Spiralia</taxon>
        <taxon>Lophotrochozoa</taxon>
        <taxon>Mollusca</taxon>
        <taxon>Bivalvia</taxon>
        <taxon>Autobranchia</taxon>
        <taxon>Pteriomorphia</taxon>
        <taxon>Ostreida</taxon>
        <taxon>Ostreoidea</taxon>
        <taxon>Ostreidae</taxon>
        <taxon>Crassostrea</taxon>
    </lineage>
</organism>
<dbReference type="Gene3D" id="2.60.120.260">
    <property type="entry name" value="Galactose-binding domain-like"/>
    <property type="match status" value="1"/>
</dbReference>
<dbReference type="InterPro" id="IPR051941">
    <property type="entry name" value="BG_Antigen-Binding_Lectin"/>
</dbReference>
<keyword evidence="6" id="KW-0106">Calcium</keyword>
<feature type="chain" id="PRO_5034209292" evidence="8">
    <location>
        <begin position="23"/>
        <end position="167"/>
    </location>
</feature>
<evidence type="ECO:0000256" key="4">
    <source>
        <dbReference type="ARBA" id="ARBA00022723"/>
    </source>
</evidence>
<dbReference type="OrthoDB" id="6153342at2759"/>
<dbReference type="GO" id="GO:0042806">
    <property type="term" value="F:fucose binding"/>
    <property type="evidence" value="ECO:0007669"/>
    <property type="project" value="UniProtKB-ARBA"/>
</dbReference>
<dbReference type="GO" id="GO:0010185">
    <property type="term" value="P:regulation of cellular defense response"/>
    <property type="evidence" value="ECO:0007669"/>
    <property type="project" value="UniProtKB-ARBA"/>
</dbReference>
<dbReference type="RefSeq" id="XP_022302255.1">
    <property type="nucleotide sequence ID" value="XM_022446547.1"/>
</dbReference>
<accession>A0A8B8BFX0</accession>
<dbReference type="GO" id="GO:0046872">
    <property type="term" value="F:metal ion binding"/>
    <property type="evidence" value="ECO:0007669"/>
    <property type="project" value="UniProtKB-KW"/>
</dbReference>
<dbReference type="SUPFAM" id="SSF49785">
    <property type="entry name" value="Galactose-binding domain-like"/>
    <property type="match status" value="1"/>
</dbReference>
<name>A0A8B8BFX0_CRAVI</name>
<evidence type="ECO:0000313" key="10">
    <source>
        <dbReference type="Proteomes" id="UP000694844"/>
    </source>
</evidence>
<sequence>MVSCVVVVLALVCLWQVQISGGHHHDLENVAYSKKVTLSSEYKNPGYSGSKVVNGLYSDLAHTGHERFPWLRIDLGGHYVIHEVEVFARSDCCGHQLHDIDVKVGKRTHKMRLCGHVSGYTRVGGRMAVFCPTPTVGRYVQVQIVKGDSNYLSPAEVVVWGRKLKYH</sequence>
<dbReference type="InterPro" id="IPR008979">
    <property type="entry name" value="Galactose-bd-like_sf"/>
</dbReference>
<dbReference type="AlphaFoldDB" id="A0A8B8BFX0"/>